<keyword evidence="1" id="KW-0732">Signal</keyword>
<feature type="chain" id="PRO_5025336713" description="Apple domain-containing protein" evidence="1">
    <location>
        <begin position="19"/>
        <end position="146"/>
    </location>
</feature>
<evidence type="ECO:0000313" key="4">
    <source>
        <dbReference type="Proteomes" id="UP000799539"/>
    </source>
</evidence>
<evidence type="ECO:0000256" key="1">
    <source>
        <dbReference type="SAM" id="SignalP"/>
    </source>
</evidence>
<organism evidence="3 4">
    <name type="scientific">Cercospora zeae-maydis SCOH1-5</name>
    <dbReference type="NCBI Taxonomy" id="717836"/>
    <lineage>
        <taxon>Eukaryota</taxon>
        <taxon>Fungi</taxon>
        <taxon>Dikarya</taxon>
        <taxon>Ascomycota</taxon>
        <taxon>Pezizomycotina</taxon>
        <taxon>Dothideomycetes</taxon>
        <taxon>Dothideomycetidae</taxon>
        <taxon>Mycosphaerellales</taxon>
        <taxon>Mycosphaerellaceae</taxon>
        <taxon>Cercospora</taxon>
    </lineage>
</organism>
<dbReference type="InterPro" id="IPR003609">
    <property type="entry name" value="Pan_app"/>
</dbReference>
<sequence length="146" mass="14903">MNTFQQLIAATLLGLVVANPMARSAAAPSNLLFPRQGEAEGPRPTISCPSMNGTLVISSGKSFVVECGMDHAGGDLPNQPVYVSSLAQCIGKCALESACVDFTLSGAACYMKGSVGPTVYGEVNGARLVNDQGAAGEVYLTCGTVV</sequence>
<evidence type="ECO:0000259" key="2">
    <source>
        <dbReference type="Pfam" id="PF14295"/>
    </source>
</evidence>
<dbReference type="Proteomes" id="UP000799539">
    <property type="component" value="Unassembled WGS sequence"/>
</dbReference>
<accession>A0A6A6F700</accession>
<protein>
    <recommendedName>
        <fullName evidence="2">Apple domain-containing protein</fullName>
    </recommendedName>
</protein>
<proteinExistence type="predicted"/>
<reference evidence="3" key="1">
    <citation type="journal article" date="2020" name="Stud. Mycol.">
        <title>101 Dothideomycetes genomes: a test case for predicting lifestyles and emergence of pathogens.</title>
        <authorList>
            <person name="Haridas S."/>
            <person name="Albert R."/>
            <person name="Binder M."/>
            <person name="Bloem J."/>
            <person name="Labutti K."/>
            <person name="Salamov A."/>
            <person name="Andreopoulos B."/>
            <person name="Baker S."/>
            <person name="Barry K."/>
            <person name="Bills G."/>
            <person name="Bluhm B."/>
            <person name="Cannon C."/>
            <person name="Castanera R."/>
            <person name="Culley D."/>
            <person name="Daum C."/>
            <person name="Ezra D."/>
            <person name="Gonzalez J."/>
            <person name="Henrissat B."/>
            <person name="Kuo A."/>
            <person name="Liang C."/>
            <person name="Lipzen A."/>
            <person name="Lutzoni F."/>
            <person name="Magnuson J."/>
            <person name="Mondo S."/>
            <person name="Nolan M."/>
            <person name="Ohm R."/>
            <person name="Pangilinan J."/>
            <person name="Park H.-J."/>
            <person name="Ramirez L."/>
            <person name="Alfaro M."/>
            <person name="Sun H."/>
            <person name="Tritt A."/>
            <person name="Yoshinaga Y."/>
            <person name="Zwiers L.-H."/>
            <person name="Turgeon B."/>
            <person name="Goodwin S."/>
            <person name="Spatafora J."/>
            <person name="Crous P."/>
            <person name="Grigoriev I."/>
        </authorList>
    </citation>
    <scope>NUCLEOTIDE SEQUENCE</scope>
    <source>
        <strain evidence="3">SCOH1-5</strain>
    </source>
</reference>
<keyword evidence="4" id="KW-1185">Reference proteome</keyword>
<dbReference type="AlphaFoldDB" id="A0A6A6F700"/>
<feature type="domain" description="Apple" evidence="2">
    <location>
        <begin position="70"/>
        <end position="111"/>
    </location>
</feature>
<dbReference type="EMBL" id="ML992687">
    <property type="protein sequence ID" value="KAF2209243.1"/>
    <property type="molecule type" value="Genomic_DNA"/>
</dbReference>
<gene>
    <name evidence="3" type="ORF">CERZMDRAFT_86963</name>
</gene>
<feature type="signal peptide" evidence="1">
    <location>
        <begin position="1"/>
        <end position="18"/>
    </location>
</feature>
<dbReference type="Gene3D" id="3.50.4.10">
    <property type="entry name" value="Hepatocyte Growth Factor"/>
    <property type="match status" value="1"/>
</dbReference>
<evidence type="ECO:0000313" key="3">
    <source>
        <dbReference type="EMBL" id="KAF2209243.1"/>
    </source>
</evidence>
<dbReference type="Pfam" id="PF14295">
    <property type="entry name" value="PAN_4"/>
    <property type="match status" value="1"/>
</dbReference>
<dbReference type="OrthoDB" id="160645at2759"/>
<name>A0A6A6F700_9PEZI</name>